<feature type="compositionally biased region" description="Basic and acidic residues" evidence="1">
    <location>
        <begin position="143"/>
        <end position="158"/>
    </location>
</feature>
<evidence type="ECO:0000256" key="1">
    <source>
        <dbReference type="SAM" id="MobiDB-lite"/>
    </source>
</evidence>
<dbReference type="Proteomes" id="UP000784294">
    <property type="component" value="Unassembled WGS sequence"/>
</dbReference>
<dbReference type="AlphaFoldDB" id="A0A3S4ZIS1"/>
<feature type="compositionally biased region" description="Acidic residues" evidence="1">
    <location>
        <begin position="112"/>
        <end position="134"/>
    </location>
</feature>
<feature type="region of interest" description="Disordered" evidence="1">
    <location>
        <begin position="102"/>
        <end position="171"/>
    </location>
</feature>
<feature type="region of interest" description="Disordered" evidence="1">
    <location>
        <begin position="1"/>
        <end position="45"/>
    </location>
</feature>
<gene>
    <name evidence="2" type="ORF">PXEA_LOCUS6012</name>
</gene>
<feature type="compositionally biased region" description="Acidic residues" evidence="1">
    <location>
        <begin position="353"/>
        <end position="365"/>
    </location>
</feature>
<dbReference type="EMBL" id="CAAALY010015157">
    <property type="protein sequence ID" value="VEL12572.1"/>
    <property type="molecule type" value="Genomic_DNA"/>
</dbReference>
<protein>
    <submittedName>
        <fullName evidence="2">Uncharacterized protein</fullName>
    </submittedName>
</protein>
<organism evidence="2 3">
    <name type="scientific">Protopolystoma xenopodis</name>
    <dbReference type="NCBI Taxonomy" id="117903"/>
    <lineage>
        <taxon>Eukaryota</taxon>
        <taxon>Metazoa</taxon>
        <taxon>Spiralia</taxon>
        <taxon>Lophotrochozoa</taxon>
        <taxon>Platyhelminthes</taxon>
        <taxon>Monogenea</taxon>
        <taxon>Polyopisthocotylea</taxon>
        <taxon>Polystomatidea</taxon>
        <taxon>Polystomatidae</taxon>
        <taxon>Protopolystoma</taxon>
    </lineage>
</organism>
<name>A0A3S4ZIS1_9PLAT</name>
<evidence type="ECO:0000313" key="3">
    <source>
        <dbReference type="Proteomes" id="UP000784294"/>
    </source>
</evidence>
<feature type="region of interest" description="Disordered" evidence="1">
    <location>
        <begin position="342"/>
        <end position="387"/>
    </location>
</feature>
<reference evidence="2" key="1">
    <citation type="submission" date="2018-11" db="EMBL/GenBank/DDBJ databases">
        <authorList>
            <consortium name="Pathogen Informatics"/>
        </authorList>
    </citation>
    <scope>NUCLEOTIDE SEQUENCE</scope>
</reference>
<comment type="caution">
    <text evidence="2">The sequence shown here is derived from an EMBL/GenBank/DDBJ whole genome shotgun (WGS) entry which is preliminary data.</text>
</comment>
<evidence type="ECO:0000313" key="2">
    <source>
        <dbReference type="EMBL" id="VEL12572.1"/>
    </source>
</evidence>
<proteinExistence type="predicted"/>
<sequence>MVTSNVDAGTEVASKVDPIPNEPGVGPEVIRKASNQRSRRQRLNERRLRSRVAEERLRLATNGRRLVSRLIALANGDPAARQGLRTSSTGTLLLPLQLSTREPVHFSGPSGIDEDDGDADEEEEAVEEEEEIVEGGETQVAVEKGREVAEEESDKRIMNDNGSNELNSANDSTHLSVDSGVESGQAEMTLPISSQKDIDSSSISSTLRTSTISATNSLLVVKNLTSVPSEPAQSLALGKKRRNPSGVLPLQRTAVVKSRQISTMDFIKTILTPDTGFLTPSPRNPLAMRLIRVSLLPRRIRLAEQAPENQDSQALNLPKINLKSVNLMRIPLSLPVVDNMGGAGSGESSCTSDVDDGEGVLDDAASDSTGAGGSDGDYMTSTSSGGL</sequence>
<feature type="compositionally biased region" description="Polar residues" evidence="1">
    <location>
        <begin position="160"/>
        <end position="171"/>
    </location>
</feature>
<feature type="non-terminal residue" evidence="2">
    <location>
        <position position="1"/>
    </location>
</feature>
<accession>A0A3S4ZIS1</accession>
<keyword evidence="3" id="KW-1185">Reference proteome</keyword>